<evidence type="ECO:0000313" key="1">
    <source>
        <dbReference type="EMBL" id="MFM9330257.1"/>
    </source>
</evidence>
<comment type="caution">
    <text evidence="1">The sequence shown here is derived from an EMBL/GenBank/DDBJ whole genome shotgun (WGS) entry which is preliminary data.</text>
</comment>
<proteinExistence type="predicted"/>
<accession>A0ACC7P4K5</accession>
<protein>
    <submittedName>
        <fullName evidence="1">Extracellular solute-binding protein</fullName>
    </submittedName>
</protein>
<sequence>MQRKKIIFPVLAAIVGLGAAVSGCGGKNEADPAAATAASGSPKAEANKFANRLKITMFNQGTFNASAPVPPLEEDIQRQMLGKAVNIDLDMIIPQSGQATTKLNTLIAGGDIPDLIFLKTRTDLAQYYDQGILADLTPYLEQFPELKKRFGSGSWDAAKYKGKTIAVPGYDNVNGMINSIYIRNDWLKKLNLKVPTTPDELFEVMKAFTEKDPDGNGKNDTYGFIGGMNKEGTLTSYGFDTLMWMFGVNPPGAIDVKDNKAVMLFTDPKMKEALSYINKMMEAKLVDPDWVTMNTSDLLDQKLFKGKVGVMVRDARRMEPDAQQKMKEVGGEIPDWVIIPPMKGPYGDQLLERKTYQSNTWAISVKANKEKITRILAMLEYVFTDKEAYPHFAYGVKGIHWDLVDGKAKNKIPELSKEVKDKYAWVDHYKFPRRGDDAEYFSFKNPKTIEAFENNQKYVAPTLPGASLTADANDTKAVERVRFINESLIKFMSGKEPLSNWDSFIKTLETKFDLQKYKDNVDQQLKELGYIK</sequence>
<reference evidence="1" key="1">
    <citation type="submission" date="2024-12" db="EMBL/GenBank/DDBJ databases">
        <authorList>
            <person name="Wu N."/>
        </authorList>
    </citation>
    <scope>NUCLEOTIDE SEQUENCE</scope>
    <source>
        <strain evidence="1">P15</strain>
    </source>
</reference>
<gene>
    <name evidence="1" type="ORF">ACI1P1_18315</name>
</gene>
<keyword evidence="2" id="KW-1185">Reference proteome</keyword>
<evidence type="ECO:0000313" key="2">
    <source>
        <dbReference type="Proteomes" id="UP001631969"/>
    </source>
</evidence>
<organism evidence="1 2">
    <name type="scientific">Paenibacillus mesotrionivorans</name>
    <dbReference type="NCBI Taxonomy" id="3160968"/>
    <lineage>
        <taxon>Bacteria</taxon>
        <taxon>Bacillati</taxon>
        <taxon>Bacillota</taxon>
        <taxon>Bacilli</taxon>
        <taxon>Bacillales</taxon>
        <taxon>Paenibacillaceae</taxon>
        <taxon>Paenibacillus</taxon>
    </lineage>
</organism>
<name>A0ACC7P4K5_9BACL</name>
<dbReference type="Proteomes" id="UP001631969">
    <property type="component" value="Unassembled WGS sequence"/>
</dbReference>
<dbReference type="EMBL" id="JBJURJ010000012">
    <property type="protein sequence ID" value="MFM9330257.1"/>
    <property type="molecule type" value="Genomic_DNA"/>
</dbReference>